<sequence>MDVFFAKSRAGVERFLRIQAVVKDARLWINGGVSTEGLDVERMEITKFNVEFDLRDLGQYEAVVGTIEDHYENCHIWIEA</sequence>
<reference evidence="1 2" key="1">
    <citation type="submission" date="2019-03" db="EMBL/GenBank/DDBJ databases">
        <title>Genomic Encyclopedia of Type Strains, Phase III (KMG-III): the genomes of soil and plant-associated and newly described type strains.</title>
        <authorList>
            <person name="Whitman W."/>
        </authorList>
    </citation>
    <scope>NUCLEOTIDE SEQUENCE [LARGE SCALE GENOMIC DNA]</scope>
    <source>
        <strain evidence="1 2">LMG 29544</strain>
    </source>
</reference>
<organism evidence="1 2">
    <name type="scientific">Paraburkholderia rhizosphaerae</name>
    <dbReference type="NCBI Taxonomy" id="480658"/>
    <lineage>
        <taxon>Bacteria</taxon>
        <taxon>Pseudomonadati</taxon>
        <taxon>Pseudomonadota</taxon>
        <taxon>Betaproteobacteria</taxon>
        <taxon>Burkholderiales</taxon>
        <taxon>Burkholderiaceae</taxon>
        <taxon>Paraburkholderia</taxon>
    </lineage>
</organism>
<name>A0A4R8LQ40_9BURK</name>
<gene>
    <name evidence="1" type="ORF">BX592_113202</name>
</gene>
<evidence type="ECO:0000313" key="2">
    <source>
        <dbReference type="Proteomes" id="UP000295509"/>
    </source>
</evidence>
<dbReference type="OrthoDB" id="5740183at2"/>
<dbReference type="AlphaFoldDB" id="A0A4R8LQ40"/>
<accession>A0A4R8LQ40</accession>
<evidence type="ECO:0000313" key="1">
    <source>
        <dbReference type="EMBL" id="TDY46573.1"/>
    </source>
</evidence>
<dbReference type="Proteomes" id="UP000295509">
    <property type="component" value="Unassembled WGS sequence"/>
</dbReference>
<proteinExistence type="predicted"/>
<dbReference type="EMBL" id="SORE01000013">
    <property type="protein sequence ID" value="TDY46573.1"/>
    <property type="molecule type" value="Genomic_DNA"/>
</dbReference>
<protein>
    <submittedName>
        <fullName evidence="1">Uncharacterized protein</fullName>
    </submittedName>
</protein>
<keyword evidence="2" id="KW-1185">Reference proteome</keyword>
<comment type="caution">
    <text evidence="1">The sequence shown here is derived from an EMBL/GenBank/DDBJ whole genome shotgun (WGS) entry which is preliminary data.</text>
</comment>
<dbReference type="RefSeq" id="WP_134193316.1">
    <property type="nucleotide sequence ID" value="NZ_JBHLUW010000022.1"/>
</dbReference>